<dbReference type="PANTHER" id="PTHR16213">
    <property type="entry name" value="SELENOPROTEIN N"/>
    <property type="match status" value="1"/>
</dbReference>
<protein>
    <submittedName>
        <fullName evidence="3">Selenoprotein N</fullName>
    </submittedName>
</protein>
<keyword evidence="1" id="KW-0106">Calcium</keyword>
<dbReference type="OMA" id="EITWQQE"/>
<dbReference type="GO" id="GO:0005789">
    <property type="term" value="C:endoplasmic reticulum membrane"/>
    <property type="evidence" value="ECO:0007669"/>
    <property type="project" value="TreeGrafter"/>
</dbReference>
<dbReference type="InterPro" id="IPR018247">
    <property type="entry name" value="EF_Hand_1_Ca_BS"/>
</dbReference>
<accession>A0A087UPF0</accession>
<name>A0A087UPF0_STEMI</name>
<organism evidence="3 4">
    <name type="scientific">Stegodyphus mimosarum</name>
    <name type="common">African social velvet spider</name>
    <dbReference type="NCBI Taxonomy" id="407821"/>
    <lineage>
        <taxon>Eukaryota</taxon>
        <taxon>Metazoa</taxon>
        <taxon>Ecdysozoa</taxon>
        <taxon>Arthropoda</taxon>
        <taxon>Chelicerata</taxon>
        <taxon>Arachnida</taxon>
        <taxon>Araneae</taxon>
        <taxon>Araneomorphae</taxon>
        <taxon>Entelegynae</taxon>
        <taxon>Eresoidea</taxon>
        <taxon>Eresidae</taxon>
        <taxon>Stegodyphus</taxon>
    </lineage>
</organism>
<proteinExistence type="predicted"/>
<dbReference type="Proteomes" id="UP000054359">
    <property type="component" value="Unassembled WGS sequence"/>
</dbReference>
<dbReference type="SUPFAM" id="SSF47473">
    <property type="entry name" value="EF-hand"/>
    <property type="match status" value="1"/>
</dbReference>
<dbReference type="PROSITE" id="PS00018">
    <property type="entry name" value="EF_HAND_1"/>
    <property type="match status" value="1"/>
</dbReference>
<feature type="non-terminal residue" evidence="3">
    <location>
        <position position="387"/>
    </location>
</feature>
<dbReference type="AlphaFoldDB" id="A0A087UPF0"/>
<dbReference type="PROSITE" id="PS50222">
    <property type="entry name" value="EF_HAND_2"/>
    <property type="match status" value="1"/>
</dbReference>
<dbReference type="GO" id="GO:0055074">
    <property type="term" value="P:calcium ion homeostasis"/>
    <property type="evidence" value="ECO:0007669"/>
    <property type="project" value="TreeGrafter"/>
</dbReference>
<dbReference type="EMBL" id="KK120870">
    <property type="protein sequence ID" value="KFM79239.1"/>
    <property type="molecule type" value="Genomic_DNA"/>
</dbReference>
<dbReference type="OrthoDB" id="10062435at2759"/>
<gene>
    <name evidence="3" type="ORF">X975_23950</name>
</gene>
<evidence type="ECO:0000313" key="4">
    <source>
        <dbReference type="Proteomes" id="UP000054359"/>
    </source>
</evidence>
<dbReference type="PANTHER" id="PTHR16213:SF78">
    <property type="entry name" value="SELENOPROTEIN N"/>
    <property type="match status" value="1"/>
</dbReference>
<keyword evidence="4" id="KW-1185">Reference proteome</keyword>
<dbReference type="GO" id="GO:0005509">
    <property type="term" value="F:calcium ion binding"/>
    <property type="evidence" value="ECO:0007669"/>
    <property type="project" value="InterPro"/>
</dbReference>
<sequence length="387" mass="44843">MKDILCGILCLIFSVLLYYCFNVIEIEREADFHIRDVTSQIGIIFKKLDKNDDGKLDLTEFSILQNEYKIFHYGSTDSDYKVQEFPYLPIELGEQVINIEVTFKPISLKSLKKDVIDIPKNELGSLQGLLNWTKPFKSQHPFGAKSFSLFLPKDNYIKHGIPWWIIEPNVNKYSKPLSSKRYFPPAVDEKFHALFVLLSLFHPQPFLWTRFAPQGTVAVVRAIEKDFYDILFRIHAEFQLNKPPIHPFWFTPSQFCGRIIINKDGTVVKFFHMELPDTRVNVDMEWLNGPTEDSMEVDIGYIPQMSLMSNAISVPSSSERGANQSVSTIKWDVELPFEEAFDALELQLFPFKKVKYYNISEAFDRAKMESKLVHGIILWGNLDDQSC</sequence>
<evidence type="ECO:0000259" key="2">
    <source>
        <dbReference type="PROSITE" id="PS50222"/>
    </source>
</evidence>
<dbReference type="InterPro" id="IPR002048">
    <property type="entry name" value="EF_hand_dom"/>
</dbReference>
<reference evidence="3 4" key="1">
    <citation type="submission" date="2013-11" db="EMBL/GenBank/DDBJ databases">
        <title>Genome sequencing of Stegodyphus mimosarum.</title>
        <authorList>
            <person name="Bechsgaard J."/>
        </authorList>
    </citation>
    <scope>NUCLEOTIDE SEQUENCE [LARGE SCALE GENOMIC DNA]</scope>
</reference>
<dbReference type="STRING" id="407821.A0A087UPF0"/>
<dbReference type="InterPro" id="IPR011992">
    <property type="entry name" value="EF-hand-dom_pair"/>
</dbReference>
<feature type="domain" description="EF-hand" evidence="2">
    <location>
        <begin position="36"/>
        <end position="71"/>
    </location>
</feature>
<evidence type="ECO:0000313" key="3">
    <source>
        <dbReference type="EMBL" id="KFM79239.1"/>
    </source>
</evidence>
<evidence type="ECO:0000256" key="1">
    <source>
        <dbReference type="ARBA" id="ARBA00022837"/>
    </source>
</evidence>